<proteinExistence type="predicted"/>
<dbReference type="Gene3D" id="3.90.920.10">
    <property type="entry name" value="DNA primase, PRIM domain"/>
    <property type="match status" value="1"/>
</dbReference>
<evidence type="ECO:0000259" key="1">
    <source>
        <dbReference type="Pfam" id="PF21686"/>
    </source>
</evidence>
<dbReference type="STRING" id="1122188.SAMN02745674_01745"/>
<dbReference type="NCBIfam" id="TIGR02778">
    <property type="entry name" value="ligD_pol"/>
    <property type="match status" value="1"/>
</dbReference>
<dbReference type="InterPro" id="IPR014145">
    <property type="entry name" value="LigD_pol_dom"/>
</dbReference>
<dbReference type="InterPro" id="IPR033651">
    <property type="entry name" value="PaeLigD_Pol-like"/>
</dbReference>
<dbReference type="Proteomes" id="UP000190061">
    <property type="component" value="Unassembled WGS sequence"/>
</dbReference>
<accession>A0A1T4QNW9</accession>
<dbReference type="PANTHER" id="PTHR42705:SF2">
    <property type="entry name" value="BIFUNCTIONAL NON-HOMOLOGOUS END JOINING PROTEIN LIGD"/>
    <property type="match status" value="1"/>
</dbReference>
<gene>
    <name evidence="2" type="ORF">SAMN02745674_01745</name>
</gene>
<evidence type="ECO:0000313" key="2">
    <source>
        <dbReference type="EMBL" id="SKA05449.1"/>
    </source>
</evidence>
<dbReference type="AlphaFoldDB" id="A0A1T4QNW9"/>
<dbReference type="OrthoDB" id="9802472at2"/>
<dbReference type="InterPro" id="IPR052171">
    <property type="entry name" value="NHEJ_LigD"/>
</dbReference>
<reference evidence="2 3" key="1">
    <citation type="submission" date="2017-02" db="EMBL/GenBank/DDBJ databases">
        <authorList>
            <person name="Peterson S.W."/>
        </authorList>
    </citation>
    <scope>NUCLEOTIDE SEQUENCE [LARGE SCALE GENOMIC DNA]</scope>
    <source>
        <strain evidence="2 3">DSM 21749</strain>
    </source>
</reference>
<dbReference type="GO" id="GO:0016874">
    <property type="term" value="F:ligase activity"/>
    <property type="evidence" value="ECO:0007669"/>
    <property type="project" value="UniProtKB-KW"/>
</dbReference>
<dbReference type="CDD" id="cd04862">
    <property type="entry name" value="PaeLigD_Pol_like"/>
    <property type="match status" value="1"/>
</dbReference>
<organism evidence="2 3">
    <name type="scientific">Lysobacter spongiicola DSM 21749</name>
    <dbReference type="NCBI Taxonomy" id="1122188"/>
    <lineage>
        <taxon>Bacteria</taxon>
        <taxon>Pseudomonadati</taxon>
        <taxon>Pseudomonadota</taxon>
        <taxon>Gammaproteobacteria</taxon>
        <taxon>Lysobacterales</taxon>
        <taxon>Lysobacteraceae</taxon>
        <taxon>Novilysobacter</taxon>
    </lineage>
</organism>
<feature type="domain" description="DNA ligase D polymerase" evidence="1">
    <location>
        <begin position="20"/>
        <end position="274"/>
    </location>
</feature>
<name>A0A1T4QNW9_9GAMM</name>
<dbReference type="PANTHER" id="PTHR42705">
    <property type="entry name" value="BIFUNCTIONAL NON-HOMOLOGOUS END JOINING PROTEIN LIGD"/>
    <property type="match status" value="1"/>
</dbReference>
<dbReference type="RefSeq" id="WP_078758314.1">
    <property type="nucleotide sequence ID" value="NZ_FUXP01000005.1"/>
</dbReference>
<keyword evidence="2" id="KW-0436">Ligase</keyword>
<keyword evidence="3" id="KW-1185">Reference proteome</keyword>
<evidence type="ECO:0000313" key="3">
    <source>
        <dbReference type="Proteomes" id="UP000190061"/>
    </source>
</evidence>
<dbReference type="Pfam" id="PF21686">
    <property type="entry name" value="LigD_Prim-Pol"/>
    <property type="match status" value="1"/>
</dbReference>
<dbReference type="EMBL" id="FUXP01000005">
    <property type="protein sequence ID" value="SKA05449.1"/>
    <property type="molecule type" value="Genomic_DNA"/>
</dbReference>
<protein>
    <submittedName>
        <fullName evidence="2">DNA ligase D</fullName>
    </submittedName>
</protein>
<sequence length="287" mass="31772">MADARLTSPGKLLYRDAGITKQRVAEYYRNVAPLLLPEVARRPLSLLRCPGGIDGQCFFQKHHADALGDGVHGVPIREKDGDTEEYLYIEDVEGLLDLVQMNTIELHPWGARIDDLEHPDRLVFDLDPGEGVGWSDMRAAARDVRARLEQAGLRSFLRLSGGKGLHVVVPIRPGPGWDEAKGFCEAFADAMAMQSPDRYVATASKAKRRGVIFIDWLRNGRSATSVASWSLRARASAGVAVPLRWDELGRVNGGDHYTLERALRRAARLRTDPWDGWAEAAGQQLPT</sequence>